<gene>
    <name evidence="1" type="ORF">PQU92_15995</name>
</gene>
<protein>
    <submittedName>
        <fullName evidence="1">YiiD C-terminal domain-containing protein</fullName>
    </submittedName>
</protein>
<name>A0ABT5HZD9_9CAUL</name>
<dbReference type="InterPro" id="IPR029069">
    <property type="entry name" value="HotDog_dom_sf"/>
</dbReference>
<evidence type="ECO:0000313" key="2">
    <source>
        <dbReference type="Proteomes" id="UP001214854"/>
    </source>
</evidence>
<dbReference type="EMBL" id="JAQQKX010000015">
    <property type="protein sequence ID" value="MDC7684786.1"/>
    <property type="molecule type" value="Genomic_DNA"/>
</dbReference>
<reference evidence="1 2" key="1">
    <citation type="submission" date="2023-01" db="EMBL/GenBank/DDBJ databases">
        <title>Novel species of the genus Asticcacaulis isolated from rivers.</title>
        <authorList>
            <person name="Lu H."/>
        </authorList>
    </citation>
    <scope>NUCLEOTIDE SEQUENCE [LARGE SCALE GENOMIC DNA]</scope>
    <source>
        <strain evidence="1 2">BYS171W</strain>
    </source>
</reference>
<comment type="caution">
    <text evidence="1">The sequence shown here is derived from an EMBL/GenBank/DDBJ whole genome shotgun (WGS) entry which is preliminary data.</text>
</comment>
<keyword evidence="2" id="KW-1185">Reference proteome</keyword>
<dbReference type="Gene3D" id="3.10.129.10">
    <property type="entry name" value="Hotdog Thioesterase"/>
    <property type="match status" value="1"/>
</dbReference>
<sequence>MASNPIKRFKLINLYPPMIGAGIRVVRYADDFTEIEVHMKLRWWNRNVVGTQFGGSLYMMCDPFFMAILMTQLGRGYIVWDKAARIDFLKPGRGRVRAIFRIPPEEIARIRALADSQPKIEPEFEVDVVDDDGVVVARVHKTLYVRKKPPK</sequence>
<dbReference type="Pfam" id="PF14539">
    <property type="entry name" value="DUF4442"/>
    <property type="match status" value="1"/>
</dbReference>
<organism evidence="1 2">
    <name type="scientific">Asticcacaulis aquaticus</name>
    <dbReference type="NCBI Taxonomy" id="2984212"/>
    <lineage>
        <taxon>Bacteria</taxon>
        <taxon>Pseudomonadati</taxon>
        <taxon>Pseudomonadota</taxon>
        <taxon>Alphaproteobacteria</taxon>
        <taxon>Caulobacterales</taxon>
        <taxon>Caulobacteraceae</taxon>
        <taxon>Asticcacaulis</taxon>
    </lineage>
</organism>
<dbReference type="InterPro" id="IPR027961">
    <property type="entry name" value="DUF4442"/>
</dbReference>
<accession>A0ABT5HZD9</accession>
<evidence type="ECO:0000313" key="1">
    <source>
        <dbReference type="EMBL" id="MDC7684786.1"/>
    </source>
</evidence>
<dbReference type="RefSeq" id="WP_272749255.1">
    <property type="nucleotide sequence ID" value="NZ_JAQQKX010000015.1"/>
</dbReference>
<dbReference type="Proteomes" id="UP001214854">
    <property type="component" value="Unassembled WGS sequence"/>
</dbReference>
<proteinExistence type="predicted"/>
<dbReference type="SUPFAM" id="SSF54637">
    <property type="entry name" value="Thioesterase/thiol ester dehydrase-isomerase"/>
    <property type="match status" value="1"/>
</dbReference>